<dbReference type="Gene3D" id="1.25.40.80">
    <property type="match status" value="1"/>
</dbReference>
<evidence type="ECO:0000256" key="3">
    <source>
        <dbReference type="ARBA" id="ARBA00022630"/>
    </source>
</evidence>
<feature type="site" description="Electron transfer via tryptophanyl radical" evidence="7">
    <location>
        <position position="455"/>
    </location>
</feature>
<reference evidence="9 10" key="1">
    <citation type="submission" date="2016-10" db="EMBL/GenBank/DDBJ databases">
        <authorList>
            <person name="de Groot N.N."/>
        </authorList>
    </citation>
    <scope>NUCLEOTIDE SEQUENCE [LARGE SCALE GENOMIC DNA]</scope>
    <source>
        <strain evidence="9 10">PYCC 4715</strain>
    </source>
</reference>
<protein>
    <submittedName>
        <fullName evidence="9">CIC11C00000000617</fullName>
    </submittedName>
</protein>
<feature type="site" description="Electron transfer via tryptophanyl radical" evidence="7">
    <location>
        <position position="379"/>
    </location>
</feature>
<dbReference type="GO" id="GO:0006139">
    <property type="term" value="P:nucleobase-containing compound metabolic process"/>
    <property type="evidence" value="ECO:0007669"/>
    <property type="project" value="UniProtKB-ARBA"/>
</dbReference>
<gene>
    <name evidence="9" type="ORF">SAMEA4029009_CIC11G00000000617</name>
</gene>
<evidence type="ECO:0000256" key="7">
    <source>
        <dbReference type="PIRSR" id="PIRSR602081-2"/>
    </source>
</evidence>
<sequence>MKRQKIEKLPSFSNLLYPSELSLQAAAQYKNDQKKPYNVLNKKLAESETKRNSIKPRKVIAHWFVRDFRISDNHGLSKAYEMAAKNKLPLVAFWVKCPKLSEAHGDSDFKKYYRSLSLQQVHSKLAKLNITLVTVEADEKKDIVPAIQSFCTKYDVSHLFANLEYEVDELRLFTSAHDNLLKSNTALMPYHDSCVVEPGELKTKSKGTQFAVFTPWYKAWVKFVNDNYFSEKNFVYPDIQKVESTIEVDETADFDVGNVDTDRFEKYWKLVGEDGAREALTNYIKSEQIKKYDEDRDFLDEDAPSQLSIHISSGTLSTRTILQELFNAKMLKSKQSSYTGVSEWVRQVSWRDFYKHIMCNWPYICMYKPFQLELSDLHWEYNNDHFLLWCEGATGFPVVDACMRCLNETGYLNNRGRLIVACFLAKDLLIDWRYGEQYFMSKLVDGDLASNNGGWGFAASTGVDPQPYFRIFNPWTQSEKFDPEGNFIRKWVPELANLKGKAIHNPHSSNSDVEGYPTPIVEHKACRERALERYKEAMAKGKKLERSVLRYKEVFRLNEILCN</sequence>
<dbReference type="InterPro" id="IPR014729">
    <property type="entry name" value="Rossmann-like_a/b/a_fold"/>
</dbReference>
<feature type="binding site" evidence="6">
    <location>
        <begin position="445"/>
        <end position="447"/>
    </location>
    <ligand>
        <name>FAD</name>
        <dbReference type="ChEBI" id="CHEBI:57692"/>
    </ligand>
</feature>
<evidence type="ECO:0000313" key="9">
    <source>
        <dbReference type="EMBL" id="SGZ49863.1"/>
    </source>
</evidence>
<dbReference type="GO" id="GO:0006950">
    <property type="term" value="P:response to stress"/>
    <property type="evidence" value="ECO:0007669"/>
    <property type="project" value="UniProtKB-ARBA"/>
</dbReference>
<dbReference type="Proteomes" id="UP000182259">
    <property type="component" value="Chromosome I"/>
</dbReference>
<dbReference type="PROSITE" id="PS00394">
    <property type="entry name" value="DNA_PHOTOLYASES_1_1"/>
    <property type="match status" value="1"/>
</dbReference>
<dbReference type="PRINTS" id="PR00147">
    <property type="entry name" value="DNAPHOTLYASE"/>
</dbReference>
<proteinExistence type="inferred from homology"/>
<evidence type="ECO:0000259" key="8">
    <source>
        <dbReference type="PROSITE" id="PS51645"/>
    </source>
</evidence>
<dbReference type="GO" id="GO:0032922">
    <property type="term" value="P:circadian regulation of gene expression"/>
    <property type="evidence" value="ECO:0007669"/>
    <property type="project" value="TreeGrafter"/>
</dbReference>
<evidence type="ECO:0000256" key="2">
    <source>
        <dbReference type="ARBA" id="ARBA00005862"/>
    </source>
</evidence>
<dbReference type="GO" id="GO:0003677">
    <property type="term" value="F:DNA binding"/>
    <property type="evidence" value="ECO:0007669"/>
    <property type="project" value="TreeGrafter"/>
</dbReference>
<feature type="domain" description="Photolyase/cryptochrome alpha/beta" evidence="8">
    <location>
        <begin position="58"/>
        <end position="195"/>
    </location>
</feature>
<dbReference type="GO" id="GO:0043153">
    <property type="term" value="P:entrainment of circadian clock by photoperiod"/>
    <property type="evidence" value="ECO:0007669"/>
    <property type="project" value="TreeGrafter"/>
</dbReference>
<evidence type="ECO:0000313" key="10">
    <source>
        <dbReference type="Proteomes" id="UP000182259"/>
    </source>
</evidence>
<organism evidence="9 10">
    <name type="scientific">Sungouiella intermedia</name>
    <dbReference type="NCBI Taxonomy" id="45354"/>
    <lineage>
        <taxon>Eukaryota</taxon>
        <taxon>Fungi</taxon>
        <taxon>Dikarya</taxon>
        <taxon>Ascomycota</taxon>
        <taxon>Saccharomycotina</taxon>
        <taxon>Pichiomycetes</taxon>
        <taxon>Metschnikowiaceae</taxon>
        <taxon>Sungouiella</taxon>
    </lineage>
</organism>
<evidence type="ECO:0000256" key="5">
    <source>
        <dbReference type="ARBA" id="ARBA00022991"/>
    </source>
</evidence>
<dbReference type="InterPro" id="IPR018394">
    <property type="entry name" value="DNA_photolyase_1_CS_C"/>
</dbReference>
<name>A0A1L0BE13_9ASCO</name>
<dbReference type="PROSITE" id="PS51645">
    <property type="entry name" value="PHR_CRY_ALPHA_BETA"/>
    <property type="match status" value="1"/>
</dbReference>
<feature type="binding site" evidence="6">
    <location>
        <position position="344"/>
    </location>
    <ligand>
        <name>FAD</name>
        <dbReference type="ChEBI" id="CHEBI:57692"/>
    </ligand>
</feature>
<feature type="binding site" evidence="6">
    <location>
        <begin position="347"/>
        <end position="354"/>
    </location>
    <ligand>
        <name>FAD</name>
        <dbReference type="ChEBI" id="CHEBI:57692"/>
    </ligand>
</feature>
<dbReference type="Pfam" id="PF03441">
    <property type="entry name" value="FAD_binding_7"/>
    <property type="match status" value="1"/>
</dbReference>
<dbReference type="PANTHER" id="PTHR11455:SF18">
    <property type="entry name" value="SI:CH1073-390K14.1"/>
    <property type="match status" value="1"/>
</dbReference>
<dbReference type="EMBL" id="LT635764">
    <property type="protein sequence ID" value="SGZ49863.1"/>
    <property type="molecule type" value="Genomic_DNA"/>
</dbReference>
<dbReference type="GO" id="GO:0005737">
    <property type="term" value="C:cytoplasm"/>
    <property type="evidence" value="ECO:0007669"/>
    <property type="project" value="TreeGrafter"/>
</dbReference>
<evidence type="ECO:0000256" key="1">
    <source>
        <dbReference type="ARBA" id="ARBA00001932"/>
    </source>
</evidence>
<feature type="site" description="Electron transfer via tryptophanyl radical" evidence="7">
    <location>
        <position position="432"/>
    </location>
</feature>
<dbReference type="GO" id="GO:0005634">
    <property type="term" value="C:nucleus"/>
    <property type="evidence" value="ECO:0007669"/>
    <property type="project" value="TreeGrafter"/>
</dbReference>
<dbReference type="SUPFAM" id="SSF48173">
    <property type="entry name" value="Cryptochrome/photolyase FAD-binding domain"/>
    <property type="match status" value="1"/>
</dbReference>
<keyword evidence="5" id="KW-0157">Chromophore</keyword>
<accession>A0A1L0BE13</accession>
<keyword evidence="4 6" id="KW-0274">FAD</keyword>
<dbReference type="InterPro" id="IPR036155">
    <property type="entry name" value="Crypto/Photolyase_N_sf"/>
</dbReference>
<dbReference type="InterPro" id="IPR036134">
    <property type="entry name" value="Crypto/Photolyase_FAD-like_sf"/>
</dbReference>
<evidence type="ECO:0000256" key="6">
    <source>
        <dbReference type="PIRSR" id="PIRSR602081-1"/>
    </source>
</evidence>
<comment type="cofactor">
    <cofactor evidence="1">
        <name>(6R)-5,10-methylene-5,6,7,8-tetrahydrofolate</name>
        <dbReference type="ChEBI" id="CHEBI:15636"/>
    </cofactor>
</comment>
<keyword evidence="3 6" id="KW-0285">Flavoprotein</keyword>
<dbReference type="GO" id="GO:0003904">
    <property type="term" value="F:deoxyribodipyrimidine photo-lyase activity"/>
    <property type="evidence" value="ECO:0007669"/>
    <property type="project" value="TreeGrafter"/>
</dbReference>
<feature type="binding site" evidence="6">
    <location>
        <position position="292"/>
    </location>
    <ligand>
        <name>FAD</name>
        <dbReference type="ChEBI" id="CHEBI:57692"/>
    </ligand>
</feature>
<comment type="cofactor">
    <cofactor evidence="6">
        <name>FAD</name>
        <dbReference type="ChEBI" id="CHEBI:57692"/>
    </cofactor>
    <text evidence="6">Binds 1 FAD per subunit.</text>
</comment>
<dbReference type="Gene3D" id="3.40.50.620">
    <property type="entry name" value="HUPs"/>
    <property type="match status" value="1"/>
</dbReference>
<dbReference type="InterPro" id="IPR006050">
    <property type="entry name" value="DNA_photolyase_N"/>
</dbReference>
<dbReference type="Gene3D" id="1.10.579.10">
    <property type="entry name" value="DNA Cyclobutane Dipyrimidine Photolyase, subunit A, domain 3"/>
    <property type="match status" value="1"/>
</dbReference>
<comment type="similarity">
    <text evidence="2">Belongs to the DNA photolyase class-1 family.</text>
</comment>
<dbReference type="AlphaFoldDB" id="A0A1L0BE13"/>
<dbReference type="GO" id="GO:0071949">
    <property type="term" value="F:FAD binding"/>
    <property type="evidence" value="ECO:0007669"/>
    <property type="project" value="TreeGrafter"/>
</dbReference>
<dbReference type="FunFam" id="1.10.579.10:FF:000003">
    <property type="entry name" value="Deoxyribodipyrimidine photo-lyase"/>
    <property type="match status" value="1"/>
</dbReference>
<dbReference type="InterPro" id="IPR005101">
    <property type="entry name" value="Cryptochr/Photolyase_FAD-bd"/>
</dbReference>
<dbReference type="SUPFAM" id="SSF52425">
    <property type="entry name" value="Cryptochrome/photolyase, N-terminal domain"/>
    <property type="match status" value="1"/>
</dbReference>
<dbReference type="InterPro" id="IPR002081">
    <property type="entry name" value="Cryptochrome/DNA_photolyase_1"/>
</dbReference>
<evidence type="ECO:0000256" key="4">
    <source>
        <dbReference type="ARBA" id="ARBA00022827"/>
    </source>
</evidence>
<dbReference type="Pfam" id="PF00875">
    <property type="entry name" value="DNA_photolyase"/>
    <property type="match status" value="1"/>
</dbReference>
<dbReference type="PANTHER" id="PTHR11455">
    <property type="entry name" value="CRYPTOCHROME"/>
    <property type="match status" value="1"/>
</dbReference>